<gene>
    <name evidence="2" type="ORF">FEF09_06730</name>
</gene>
<dbReference type="InterPro" id="IPR019261">
    <property type="entry name" value="PARG_cat_microbial"/>
</dbReference>
<dbReference type="InterPro" id="IPR012664">
    <property type="entry name" value="CHP02452"/>
</dbReference>
<dbReference type="PANTHER" id="PTHR35596">
    <property type="entry name" value="DUF2263 DOMAIN-CONTAINING PROTEIN"/>
    <property type="match status" value="1"/>
</dbReference>
<dbReference type="Proteomes" id="UP000318815">
    <property type="component" value="Unassembled WGS sequence"/>
</dbReference>
<dbReference type="Pfam" id="PF10021">
    <property type="entry name" value="PARG_cat_microb"/>
    <property type="match status" value="1"/>
</dbReference>
<name>A0A5C6LWL6_9BACT</name>
<evidence type="ECO:0000313" key="3">
    <source>
        <dbReference type="Proteomes" id="UP000318815"/>
    </source>
</evidence>
<dbReference type="PIRSF" id="PIRSF014899">
    <property type="entry name" value="UCP014899"/>
    <property type="match status" value="1"/>
</dbReference>
<proteinExistence type="predicted"/>
<organism evidence="2 3">
    <name type="scientific">Chitinophaga pinensis</name>
    <dbReference type="NCBI Taxonomy" id="79329"/>
    <lineage>
        <taxon>Bacteria</taxon>
        <taxon>Pseudomonadati</taxon>
        <taxon>Bacteroidota</taxon>
        <taxon>Chitinophagia</taxon>
        <taxon>Chitinophagales</taxon>
        <taxon>Chitinophagaceae</taxon>
        <taxon>Chitinophaga</taxon>
    </lineage>
</organism>
<sequence>MNKNERVAIAYETVDILNTGRYSNPEKELVDISAALQYTVDNTIHYTPDDFENVLIARDKLLQTPVADTCTFEVTAETTFGAAARLIQQEGEEDVCCLNFASAKNPGGGFLGGAQAQEESLARASGLYASLKAKPAMYYFNRAEGNLLYSDHMIYSPLVPVFRDDNDQLIEQPYHVSIITSPAVNRGALIENQPNNAHRIEAVMLERIEKLLSVAVMNKQSTLILGAWGCGVFRNKTTDVAAWFAHHLLHNEAFRHAFKRVVFAIYDPSEKKQSKDAFVKEFSRPFTPVV</sequence>
<dbReference type="AlphaFoldDB" id="A0A5C6LWL6"/>
<protein>
    <submittedName>
        <fullName evidence="2">TIGR02452 family protein</fullName>
    </submittedName>
</protein>
<evidence type="ECO:0000259" key="1">
    <source>
        <dbReference type="Pfam" id="PF10021"/>
    </source>
</evidence>
<reference evidence="2 3" key="1">
    <citation type="submission" date="2019-08" db="EMBL/GenBank/DDBJ databases">
        <title>Whole genome sequencing of chitin degrading bacteria Chitinophaga pinensis YS16.</title>
        <authorList>
            <person name="Singh R.P."/>
            <person name="Manchanda G."/>
            <person name="Maurya I.K."/>
            <person name="Joshi N.K."/>
            <person name="Srivastava A.K."/>
        </authorList>
    </citation>
    <scope>NUCLEOTIDE SEQUENCE [LARGE SCALE GENOMIC DNA]</scope>
    <source>
        <strain evidence="2 3">YS-16</strain>
    </source>
</reference>
<dbReference type="EMBL" id="VOHS01000005">
    <property type="protein sequence ID" value="TWW01154.1"/>
    <property type="molecule type" value="Genomic_DNA"/>
</dbReference>
<dbReference type="Gene3D" id="3.40.220.10">
    <property type="entry name" value="Leucine Aminopeptidase, subunit E, domain 1"/>
    <property type="match status" value="1"/>
</dbReference>
<dbReference type="NCBIfam" id="TIGR02452">
    <property type="entry name" value="TIGR02452 family protein"/>
    <property type="match status" value="1"/>
</dbReference>
<dbReference type="OrthoDB" id="9806181at2"/>
<keyword evidence="3" id="KW-1185">Reference proteome</keyword>
<dbReference type="SUPFAM" id="SSF52949">
    <property type="entry name" value="Macro domain-like"/>
    <property type="match status" value="1"/>
</dbReference>
<accession>A0A5C6LWL6</accession>
<comment type="caution">
    <text evidence="2">The sequence shown here is derived from an EMBL/GenBank/DDBJ whole genome shotgun (WGS) entry which is preliminary data.</text>
</comment>
<dbReference type="InterPro" id="IPR043472">
    <property type="entry name" value="Macro_dom-like"/>
</dbReference>
<evidence type="ECO:0000313" key="2">
    <source>
        <dbReference type="EMBL" id="TWW01154.1"/>
    </source>
</evidence>
<feature type="domain" description="Microbial-type PARG catalytic" evidence="1">
    <location>
        <begin position="10"/>
        <end position="164"/>
    </location>
</feature>
<dbReference type="PANTHER" id="PTHR35596:SF1">
    <property type="entry name" value="MICROBIAL-TYPE PARG CATALYTIC DOMAIN-CONTAINING PROTEIN"/>
    <property type="match status" value="1"/>
</dbReference>
<dbReference type="RefSeq" id="WP_146304412.1">
    <property type="nucleotide sequence ID" value="NZ_VOHS01000005.1"/>
</dbReference>